<gene>
    <name evidence="5" type="ORF">KC222_03495</name>
</gene>
<accession>A0ABS6DE52</accession>
<dbReference type="PROSITE" id="PS00041">
    <property type="entry name" value="HTH_ARAC_FAMILY_1"/>
    <property type="match status" value="1"/>
</dbReference>
<dbReference type="EMBL" id="JAGRYU010000005">
    <property type="protein sequence ID" value="MBU4681075.1"/>
    <property type="molecule type" value="Genomic_DNA"/>
</dbReference>
<organism evidence="5 6">
    <name type="scientific">Cedecea davisae</name>
    <dbReference type="NCBI Taxonomy" id="158484"/>
    <lineage>
        <taxon>Bacteria</taxon>
        <taxon>Pseudomonadati</taxon>
        <taxon>Pseudomonadota</taxon>
        <taxon>Gammaproteobacteria</taxon>
        <taxon>Enterobacterales</taxon>
        <taxon>Enterobacteriaceae</taxon>
        <taxon>Cedecea</taxon>
    </lineage>
</organism>
<comment type="caution">
    <text evidence="5">The sequence shown here is derived from an EMBL/GenBank/DDBJ whole genome shotgun (WGS) entry which is preliminary data.</text>
</comment>
<keyword evidence="3" id="KW-0804">Transcription</keyword>
<dbReference type="PANTHER" id="PTHR43436">
    <property type="entry name" value="ARAC-FAMILY TRANSCRIPTIONAL REGULATOR"/>
    <property type="match status" value="1"/>
</dbReference>
<evidence type="ECO:0000256" key="1">
    <source>
        <dbReference type="ARBA" id="ARBA00023015"/>
    </source>
</evidence>
<keyword evidence="6" id="KW-1185">Reference proteome</keyword>
<dbReference type="Pfam" id="PF12833">
    <property type="entry name" value="HTH_18"/>
    <property type="match status" value="1"/>
</dbReference>
<proteinExistence type="predicted"/>
<dbReference type="SMART" id="SM00342">
    <property type="entry name" value="HTH_ARAC"/>
    <property type="match status" value="1"/>
</dbReference>
<dbReference type="Pfam" id="PF06719">
    <property type="entry name" value="AraC_N"/>
    <property type="match status" value="1"/>
</dbReference>
<evidence type="ECO:0000313" key="6">
    <source>
        <dbReference type="Proteomes" id="UP000686327"/>
    </source>
</evidence>
<reference evidence="5 6" key="1">
    <citation type="submission" date="2021-04" db="EMBL/GenBank/DDBJ databases">
        <authorList>
            <person name="Seiffert S.N."/>
        </authorList>
    </citation>
    <scope>NUCLEOTIDE SEQUENCE [LARGE SCALE GENOMIC DNA]</scope>
    <source>
        <strain evidence="5 6">1</strain>
    </source>
</reference>
<name>A0ABS6DE52_9ENTR</name>
<dbReference type="PANTHER" id="PTHR43436:SF1">
    <property type="entry name" value="TRANSCRIPTIONAL REGULATORY PROTEIN"/>
    <property type="match status" value="1"/>
</dbReference>
<keyword evidence="1" id="KW-0805">Transcription regulation</keyword>
<dbReference type="PROSITE" id="PS01124">
    <property type="entry name" value="HTH_ARAC_FAMILY_2"/>
    <property type="match status" value="1"/>
</dbReference>
<evidence type="ECO:0000259" key="4">
    <source>
        <dbReference type="PROSITE" id="PS01124"/>
    </source>
</evidence>
<dbReference type="InterPro" id="IPR018060">
    <property type="entry name" value="HTH_AraC"/>
</dbReference>
<feature type="domain" description="HTH araC/xylS-type" evidence="4">
    <location>
        <begin position="203"/>
        <end position="301"/>
    </location>
</feature>
<dbReference type="Proteomes" id="UP000686327">
    <property type="component" value="Unassembled WGS sequence"/>
</dbReference>
<evidence type="ECO:0000256" key="2">
    <source>
        <dbReference type="ARBA" id="ARBA00023125"/>
    </source>
</evidence>
<protein>
    <submittedName>
        <fullName evidence="5">AraC family transcriptional regulator</fullName>
    </submittedName>
</protein>
<keyword evidence="2" id="KW-0238">DNA-binding</keyword>
<evidence type="ECO:0000256" key="3">
    <source>
        <dbReference type="ARBA" id="ARBA00023163"/>
    </source>
</evidence>
<evidence type="ECO:0000313" key="5">
    <source>
        <dbReference type="EMBL" id="MBU4681075.1"/>
    </source>
</evidence>
<dbReference type="InterPro" id="IPR018062">
    <property type="entry name" value="HTH_AraC-typ_CS"/>
</dbReference>
<dbReference type="InterPro" id="IPR009594">
    <property type="entry name" value="Tscrpt_reg_HTH_AraC_N"/>
</dbReference>
<sequence length="309" mass="34069">MQQEERPAGRIISELCRLVAGRYSPQDSGLKELGSTLPWLSFIRLDSPTLLNRGMLSPSMCMVLQGSKKMLIGERVSEYGPGSYSLAAVDMPVSGQVTEATAQKPYYGVRIDLDGKEIADLVVNMKVTLPDGSGEKTGAWVAEAEEELQAAFLRLVKLLDSPEHLYALAPLIKQEILYRLVVAPAGAAFWKQALGWAQGKGVGEAIAWIKQNYAEPLIIDELAKRVGMSTSGLHHRFKAMTIMSPLQYQKQIRLLEARRRLLSSEGDVASVAWKVGYDSPSQFSREYRRAFGASPLQDIDALRQQGTSL</sequence>
<reference evidence="6" key="2">
    <citation type="submission" date="2023-07" db="EMBL/GenBank/DDBJ databases">
        <title>Cedecea davisae an AmpC producer and its therapeutic implications.</title>
        <authorList>
            <person name="Notter J."/>
        </authorList>
    </citation>
    <scope>NUCLEOTIDE SEQUENCE [LARGE SCALE GENOMIC DNA]</scope>
    <source>
        <strain evidence="6">1</strain>
    </source>
</reference>